<evidence type="ECO:0000256" key="2">
    <source>
        <dbReference type="ARBA" id="ARBA00009152"/>
    </source>
</evidence>
<dbReference type="Pfam" id="PF02811">
    <property type="entry name" value="PHP"/>
    <property type="match status" value="1"/>
</dbReference>
<evidence type="ECO:0000256" key="5">
    <source>
        <dbReference type="ARBA" id="ARBA00022801"/>
    </source>
</evidence>
<dbReference type="SUPFAM" id="SSF89550">
    <property type="entry name" value="PHP domain-like"/>
    <property type="match status" value="1"/>
</dbReference>
<proteinExistence type="inferred from homology"/>
<dbReference type="GO" id="GO:0000105">
    <property type="term" value="P:L-histidine biosynthetic process"/>
    <property type="evidence" value="ECO:0007669"/>
    <property type="project" value="UniProtKB-UniRule"/>
</dbReference>
<keyword evidence="5 8" id="KW-0378">Hydrolase</keyword>
<protein>
    <recommendedName>
        <fullName evidence="3 8">Histidinol-phosphatase</fullName>
        <shortName evidence="8">HolPase</shortName>
        <ecNumber evidence="3 8">3.1.3.15</ecNumber>
    </recommendedName>
</protein>
<dbReference type="Proteomes" id="UP000824192">
    <property type="component" value="Unassembled WGS sequence"/>
</dbReference>
<reference evidence="10" key="1">
    <citation type="journal article" date="2021" name="PeerJ">
        <title>Extensive microbial diversity within the chicken gut microbiome revealed by metagenomics and culture.</title>
        <authorList>
            <person name="Gilroy R."/>
            <person name="Ravi A."/>
            <person name="Getino M."/>
            <person name="Pursley I."/>
            <person name="Horton D.L."/>
            <person name="Alikhan N.F."/>
            <person name="Baker D."/>
            <person name="Gharbi K."/>
            <person name="Hall N."/>
            <person name="Watson M."/>
            <person name="Adriaenssens E.M."/>
            <person name="Foster-Nyarko E."/>
            <person name="Jarju S."/>
            <person name="Secka A."/>
            <person name="Antonio M."/>
            <person name="Oren A."/>
            <person name="Chaudhuri R.R."/>
            <person name="La Ragione R."/>
            <person name="Hildebrand F."/>
            <person name="Pallen M.J."/>
        </authorList>
    </citation>
    <scope>NUCLEOTIDE SEQUENCE</scope>
    <source>
        <strain evidence="10">ChiGjej6B6-1540</strain>
    </source>
</reference>
<comment type="similarity">
    <text evidence="2 8">Belongs to the PHP hydrolase family. HisK subfamily.</text>
</comment>
<dbReference type="NCBIfam" id="TIGR01856">
    <property type="entry name" value="hisJ_fam"/>
    <property type="match status" value="1"/>
</dbReference>
<evidence type="ECO:0000256" key="6">
    <source>
        <dbReference type="ARBA" id="ARBA00023102"/>
    </source>
</evidence>
<dbReference type="AlphaFoldDB" id="A0A9D1RV17"/>
<evidence type="ECO:0000313" key="11">
    <source>
        <dbReference type="Proteomes" id="UP000824192"/>
    </source>
</evidence>
<comment type="caution">
    <text evidence="10">The sequence shown here is derived from an EMBL/GenBank/DDBJ whole genome shotgun (WGS) entry which is preliminary data.</text>
</comment>
<organism evidence="10 11">
    <name type="scientific">Candidatus Flavonifractor merdipullorum</name>
    <dbReference type="NCBI Taxonomy" id="2838590"/>
    <lineage>
        <taxon>Bacteria</taxon>
        <taxon>Bacillati</taxon>
        <taxon>Bacillota</taxon>
        <taxon>Clostridia</taxon>
        <taxon>Eubacteriales</taxon>
        <taxon>Oscillospiraceae</taxon>
        <taxon>Flavonifractor</taxon>
    </lineage>
</organism>
<dbReference type="Gene3D" id="3.20.20.140">
    <property type="entry name" value="Metal-dependent hydrolases"/>
    <property type="match status" value="1"/>
</dbReference>
<dbReference type="EMBL" id="DXGA01000148">
    <property type="protein sequence ID" value="HIW94262.1"/>
    <property type="molecule type" value="Genomic_DNA"/>
</dbReference>
<comment type="pathway">
    <text evidence="1 8">Amino-acid biosynthesis; L-histidine biosynthesis; L-histidine from 5-phospho-alpha-D-ribose 1-diphosphate: step 8/9.</text>
</comment>
<accession>A0A9D1RV17</accession>
<gene>
    <name evidence="10" type="ORF">H9868_06950</name>
</gene>
<keyword evidence="4 8" id="KW-0028">Amino-acid biosynthesis</keyword>
<dbReference type="InterPro" id="IPR016195">
    <property type="entry name" value="Pol/histidinol_Pase-like"/>
</dbReference>
<dbReference type="PANTHER" id="PTHR21039:SF0">
    <property type="entry name" value="HISTIDINOL-PHOSPHATASE"/>
    <property type="match status" value="1"/>
</dbReference>
<evidence type="ECO:0000259" key="9">
    <source>
        <dbReference type="Pfam" id="PF02811"/>
    </source>
</evidence>
<reference evidence="10" key="2">
    <citation type="submission" date="2021-04" db="EMBL/GenBank/DDBJ databases">
        <authorList>
            <person name="Gilroy R."/>
        </authorList>
    </citation>
    <scope>NUCLEOTIDE SEQUENCE</scope>
    <source>
        <strain evidence="10">ChiGjej6B6-1540</strain>
    </source>
</reference>
<dbReference type="EC" id="3.1.3.15" evidence="3 8"/>
<dbReference type="PANTHER" id="PTHR21039">
    <property type="entry name" value="HISTIDINOL PHOSPHATASE-RELATED"/>
    <property type="match status" value="1"/>
</dbReference>
<evidence type="ECO:0000256" key="7">
    <source>
        <dbReference type="ARBA" id="ARBA00049158"/>
    </source>
</evidence>
<feature type="domain" description="PHP" evidence="9">
    <location>
        <begin position="12"/>
        <end position="208"/>
    </location>
</feature>
<name>A0A9D1RV17_9FIRM</name>
<evidence type="ECO:0000313" key="10">
    <source>
        <dbReference type="EMBL" id="HIW94262.1"/>
    </source>
</evidence>
<dbReference type="GO" id="GO:0005737">
    <property type="term" value="C:cytoplasm"/>
    <property type="evidence" value="ECO:0007669"/>
    <property type="project" value="TreeGrafter"/>
</dbReference>
<dbReference type="InterPro" id="IPR004013">
    <property type="entry name" value="PHP_dom"/>
</dbReference>
<evidence type="ECO:0000256" key="8">
    <source>
        <dbReference type="RuleBase" id="RU366003"/>
    </source>
</evidence>
<comment type="catalytic activity">
    <reaction evidence="7 8">
        <text>L-histidinol phosphate + H2O = L-histidinol + phosphate</text>
        <dbReference type="Rhea" id="RHEA:14465"/>
        <dbReference type="ChEBI" id="CHEBI:15377"/>
        <dbReference type="ChEBI" id="CHEBI:43474"/>
        <dbReference type="ChEBI" id="CHEBI:57699"/>
        <dbReference type="ChEBI" id="CHEBI:57980"/>
        <dbReference type="EC" id="3.1.3.15"/>
    </reaction>
</comment>
<dbReference type="InterPro" id="IPR010140">
    <property type="entry name" value="Histidinol_P_phosphatase_HisJ"/>
</dbReference>
<evidence type="ECO:0000256" key="4">
    <source>
        <dbReference type="ARBA" id="ARBA00022605"/>
    </source>
</evidence>
<sequence>MEKDDHHMYWMDYHSHTNCSTDSTATLAQQAEAAFQAGIREMCVTDHWNLLDQQANPLPHSYDWTTPLANWKEARNRFAGKVEIRLGVEVGNGVLDPEGVEASLALPELDFVIGSLHNQSAAAGGKGIFTVAKASKTREDCVALLQDYMDTLDALTDTAGFDVLGHIIYPLRYLPPQYELDLKPWWDQLAHILQKVIRSGRGIELNTTQGDTVEQWTDLLRLYHDLGGEILTLGSDAHRPACMGAAIPRAGALAKEAGFRYLATYRTRTPAFVKLV</sequence>
<evidence type="ECO:0000256" key="3">
    <source>
        <dbReference type="ARBA" id="ARBA00013085"/>
    </source>
</evidence>
<keyword evidence="6 8" id="KW-0368">Histidine biosynthesis</keyword>
<evidence type="ECO:0000256" key="1">
    <source>
        <dbReference type="ARBA" id="ARBA00004970"/>
    </source>
</evidence>
<dbReference type="GO" id="GO:0004401">
    <property type="term" value="F:histidinol-phosphatase activity"/>
    <property type="evidence" value="ECO:0007669"/>
    <property type="project" value="UniProtKB-UniRule"/>
</dbReference>